<evidence type="ECO:0000313" key="6">
    <source>
        <dbReference type="Proteomes" id="UP000616769"/>
    </source>
</evidence>
<evidence type="ECO:0000259" key="4">
    <source>
        <dbReference type="PROSITE" id="PS50850"/>
    </source>
</evidence>
<protein>
    <recommendedName>
        <fullName evidence="4">Major facilitator superfamily (MFS) profile domain-containing protein</fullName>
    </recommendedName>
</protein>
<dbReference type="Gene3D" id="1.20.1250.20">
    <property type="entry name" value="MFS general substrate transporter like domains"/>
    <property type="match status" value="2"/>
</dbReference>
<feature type="transmembrane region" description="Helical" evidence="3">
    <location>
        <begin position="547"/>
        <end position="568"/>
    </location>
</feature>
<proteinExistence type="predicted"/>
<dbReference type="InterPro" id="IPR020846">
    <property type="entry name" value="MFS_dom"/>
</dbReference>
<evidence type="ECO:0000256" key="1">
    <source>
        <dbReference type="ARBA" id="ARBA00004141"/>
    </source>
</evidence>
<name>A0A132AGU8_SARSC</name>
<feature type="transmembrane region" description="Helical" evidence="3">
    <location>
        <begin position="191"/>
        <end position="214"/>
    </location>
</feature>
<dbReference type="SUPFAM" id="SSF103473">
    <property type="entry name" value="MFS general substrate transporter"/>
    <property type="match status" value="1"/>
</dbReference>
<feature type="compositionally biased region" description="Polar residues" evidence="2">
    <location>
        <begin position="1"/>
        <end position="21"/>
    </location>
</feature>
<feature type="transmembrane region" description="Helical" evidence="3">
    <location>
        <begin position="220"/>
        <end position="241"/>
    </location>
</feature>
<gene>
    <name evidence="5" type="ORF">QR98_0087680</name>
</gene>
<dbReference type="Pfam" id="PF07690">
    <property type="entry name" value="MFS_1"/>
    <property type="match status" value="2"/>
</dbReference>
<feature type="transmembrane region" description="Helical" evidence="3">
    <location>
        <begin position="158"/>
        <end position="184"/>
    </location>
</feature>
<dbReference type="GO" id="GO:0016020">
    <property type="term" value="C:membrane"/>
    <property type="evidence" value="ECO:0007669"/>
    <property type="project" value="UniProtKB-SubCell"/>
</dbReference>
<dbReference type="VEuPathDB" id="VectorBase:SSCA008927"/>
<evidence type="ECO:0000256" key="3">
    <source>
        <dbReference type="SAM" id="Phobius"/>
    </source>
</evidence>
<dbReference type="GO" id="GO:0008028">
    <property type="term" value="F:monocarboxylic acid transmembrane transporter activity"/>
    <property type="evidence" value="ECO:0007669"/>
    <property type="project" value="TreeGrafter"/>
</dbReference>
<feature type="transmembrane region" description="Helical" evidence="3">
    <location>
        <begin position="580"/>
        <end position="600"/>
    </location>
</feature>
<feature type="transmembrane region" description="Helical" evidence="3">
    <location>
        <begin position="521"/>
        <end position="541"/>
    </location>
</feature>
<dbReference type="InterPro" id="IPR036259">
    <property type="entry name" value="MFS_trans_sf"/>
</dbReference>
<dbReference type="InterPro" id="IPR050327">
    <property type="entry name" value="Proton-linked_MCT"/>
</dbReference>
<accession>A0A132AGU8</accession>
<dbReference type="CDD" id="cd17352">
    <property type="entry name" value="MFS_MCT_SLC16"/>
    <property type="match status" value="1"/>
</dbReference>
<feature type="transmembrane region" description="Helical" evidence="3">
    <location>
        <begin position="436"/>
        <end position="457"/>
    </location>
</feature>
<feature type="transmembrane region" description="Helical" evidence="3">
    <location>
        <begin position="64"/>
        <end position="90"/>
    </location>
</feature>
<evidence type="ECO:0000313" key="5">
    <source>
        <dbReference type="EMBL" id="KPM10218.1"/>
    </source>
</evidence>
<evidence type="ECO:0000256" key="2">
    <source>
        <dbReference type="SAM" id="MobiDB-lite"/>
    </source>
</evidence>
<sequence>MSLQEPSSTQSDLQNPPSIVISSDLELRDRDGSALDDDDEIKDEKFFLNDENPGGSFSPPDGGFGWIVVFASFMCNVIVDGIIFSFGILLPKISSEFDESKATTAWIGSLQTGFYLIVGPLVSALAQRYDCRIITSIGSVLAASGFALSYFAPNVLTLYATFGILGGIGFGFIFLPAIVTVGFYFEKRRAFATGIAVCGSGVGTFVMPPIIHFLVEQFGWRLTVLFLAGMSLFCVGFGALFKPLLFDAVVGQNDQHKTNGPEPKPLLIRIKEARAAQWACSEEAINEQFESPTGSQNSAPPPYSEVLNIIPLTPKTPTTPPTPFPFNTTQAISFSKTSLNYKTTPMNPEIKENRFASSEMIRKQSKVSGQFQDHRYSSRDEMLYSNLSLVVIPQSRSYANNLHQTRALSITSIEFNEVRKDFLSGFDLSLLKRPSFVLLALSGFLCLVGFFIPFIYLSDRAKLLGLFRCFDLFECIQNSSFFFAGCSPEKCAFILSVIGITNTLGRVICGWASDSRVNALMVNNIALTLGGLATIMSPIVFNSYYLLIFYGSVFGLSVASFATLRSVITVELLGLEKLTSAFGLLLLFQGLAVTIGSPIAGWFFDITGSYDYSFYLSGTAILLSGVMCYPLNAIASWEKKYFDSESLNTGNDDDDHFDEKNIENGNAQGLNSSYSN</sequence>
<feature type="region of interest" description="Disordered" evidence="2">
    <location>
        <begin position="1"/>
        <end position="38"/>
    </location>
</feature>
<dbReference type="InterPro" id="IPR011701">
    <property type="entry name" value="MFS"/>
</dbReference>
<dbReference type="PANTHER" id="PTHR11360">
    <property type="entry name" value="MONOCARBOXYLATE TRANSPORTER"/>
    <property type="match status" value="1"/>
</dbReference>
<feature type="transmembrane region" description="Helical" evidence="3">
    <location>
        <begin position="612"/>
        <end position="631"/>
    </location>
</feature>
<reference evidence="5 6" key="1">
    <citation type="journal article" date="2015" name="Parasit. Vectors">
        <title>Draft genome of the scabies mite.</title>
        <authorList>
            <person name="Rider S.D.Jr."/>
            <person name="Morgan M.S."/>
            <person name="Arlian L.G."/>
        </authorList>
    </citation>
    <scope>NUCLEOTIDE SEQUENCE [LARGE SCALE GENOMIC DNA]</scope>
    <source>
        <strain evidence="5">Arlian Lab</strain>
    </source>
</reference>
<dbReference type="PANTHER" id="PTHR11360:SF238">
    <property type="entry name" value="SD10469P"/>
    <property type="match status" value="1"/>
</dbReference>
<feature type="transmembrane region" description="Helical" evidence="3">
    <location>
        <begin position="133"/>
        <end position="152"/>
    </location>
</feature>
<dbReference type="PROSITE" id="PS50850">
    <property type="entry name" value="MFS"/>
    <property type="match status" value="1"/>
</dbReference>
<feature type="transmembrane region" description="Helical" evidence="3">
    <location>
        <begin position="105"/>
        <end position="126"/>
    </location>
</feature>
<dbReference type="Proteomes" id="UP000616769">
    <property type="component" value="Unassembled WGS sequence"/>
</dbReference>
<dbReference type="OrthoDB" id="6509908at2759"/>
<comment type="caution">
    <text evidence="5">The sequence shown here is derived from an EMBL/GenBank/DDBJ whole genome shotgun (WGS) entry which is preliminary data.</text>
</comment>
<dbReference type="EMBL" id="JXLN01014776">
    <property type="protein sequence ID" value="KPM10218.1"/>
    <property type="molecule type" value="Genomic_DNA"/>
</dbReference>
<dbReference type="AlphaFoldDB" id="A0A132AGU8"/>
<organism evidence="5 6">
    <name type="scientific">Sarcoptes scabiei</name>
    <name type="common">Itch mite</name>
    <name type="synonym">Acarus scabiei</name>
    <dbReference type="NCBI Taxonomy" id="52283"/>
    <lineage>
        <taxon>Eukaryota</taxon>
        <taxon>Metazoa</taxon>
        <taxon>Ecdysozoa</taxon>
        <taxon>Arthropoda</taxon>
        <taxon>Chelicerata</taxon>
        <taxon>Arachnida</taxon>
        <taxon>Acari</taxon>
        <taxon>Acariformes</taxon>
        <taxon>Sarcoptiformes</taxon>
        <taxon>Astigmata</taxon>
        <taxon>Psoroptidia</taxon>
        <taxon>Sarcoptoidea</taxon>
        <taxon>Sarcoptidae</taxon>
        <taxon>Sarcoptinae</taxon>
        <taxon>Sarcoptes</taxon>
    </lineage>
</organism>
<feature type="region of interest" description="Disordered" evidence="2">
    <location>
        <begin position="651"/>
        <end position="676"/>
    </location>
</feature>
<keyword evidence="3" id="KW-0472">Membrane</keyword>
<keyword evidence="3" id="KW-0812">Transmembrane</keyword>
<comment type="subcellular location">
    <subcellularLocation>
        <location evidence="1">Membrane</location>
        <topology evidence="1">Multi-pass membrane protein</topology>
    </subcellularLocation>
</comment>
<keyword evidence="3" id="KW-1133">Transmembrane helix</keyword>
<feature type="compositionally biased region" description="Polar residues" evidence="2">
    <location>
        <begin position="663"/>
        <end position="676"/>
    </location>
</feature>
<feature type="domain" description="Major facilitator superfamily (MFS) profile" evidence="4">
    <location>
        <begin position="64"/>
        <end position="636"/>
    </location>
</feature>
<feature type="transmembrane region" description="Helical" evidence="3">
    <location>
        <begin position="492"/>
        <end position="509"/>
    </location>
</feature>